<organism evidence="2 3">
    <name type="scientific">candidate division MSBL1 archaeon SCGC-AAA259E19</name>
    <dbReference type="NCBI Taxonomy" id="1698264"/>
    <lineage>
        <taxon>Archaea</taxon>
        <taxon>Methanobacteriati</taxon>
        <taxon>Methanobacteriota</taxon>
        <taxon>candidate division MSBL1</taxon>
    </lineage>
</organism>
<name>A0A133UJ10_9EURY</name>
<keyword evidence="3" id="KW-1185">Reference proteome</keyword>
<sequence>MSILRKIFGKDKESFTDNEGEEEPGVPILEISESELGGERSGSIEPINMLREDLDDPEKVEKAVRIVQEGDIVVLDITSLMEEDPGMLKDSVDRLKEEVTEFDGNIARISDSLVLIVPRFVDFESRKKKQSGE</sequence>
<accession>A0A133UJ10</accession>
<dbReference type="AlphaFoldDB" id="A0A133UJ10"/>
<evidence type="ECO:0000313" key="2">
    <source>
        <dbReference type="EMBL" id="KXA94066.1"/>
    </source>
</evidence>
<protein>
    <recommendedName>
        <fullName evidence="4">Cell division protein SepF</fullName>
    </recommendedName>
</protein>
<evidence type="ECO:0000313" key="3">
    <source>
        <dbReference type="Proteomes" id="UP000070284"/>
    </source>
</evidence>
<gene>
    <name evidence="2" type="ORF">AKJ65_05540</name>
</gene>
<proteinExistence type="predicted"/>
<dbReference type="Gene3D" id="3.30.110.150">
    <property type="entry name" value="SepF-like protein"/>
    <property type="match status" value="1"/>
</dbReference>
<dbReference type="Pfam" id="PF04472">
    <property type="entry name" value="SepF"/>
    <property type="match status" value="1"/>
</dbReference>
<dbReference type="EMBL" id="LHXO01000086">
    <property type="protein sequence ID" value="KXA94066.1"/>
    <property type="molecule type" value="Genomic_DNA"/>
</dbReference>
<reference evidence="2 3" key="1">
    <citation type="journal article" date="2016" name="Sci. Rep.">
        <title>Metabolic traits of an uncultured archaeal lineage -MSBL1- from brine pools of the Red Sea.</title>
        <authorList>
            <person name="Mwirichia R."/>
            <person name="Alam I."/>
            <person name="Rashid M."/>
            <person name="Vinu M."/>
            <person name="Ba-Alawi W."/>
            <person name="Anthony Kamau A."/>
            <person name="Kamanda Ngugi D."/>
            <person name="Goker M."/>
            <person name="Klenk H.P."/>
            <person name="Bajic V."/>
            <person name="Stingl U."/>
        </authorList>
    </citation>
    <scope>NUCLEOTIDE SEQUENCE [LARGE SCALE GENOMIC DNA]</scope>
    <source>
        <strain evidence="2">SCGC-AAA259E19</strain>
    </source>
</reference>
<evidence type="ECO:0008006" key="4">
    <source>
        <dbReference type="Google" id="ProtNLM"/>
    </source>
</evidence>
<feature type="region of interest" description="Disordered" evidence="1">
    <location>
        <begin position="1"/>
        <end position="23"/>
    </location>
</feature>
<dbReference type="InterPro" id="IPR038594">
    <property type="entry name" value="SepF-like_sf"/>
</dbReference>
<comment type="caution">
    <text evidence="2">The sequence shown here is derived from an EMBL/GenBank/DDBJ whole genome shotgun (WGS) entry which is preliminary data.</text>
</comment>
<dbReference type="Proteomes" id="UP000070284">
    <property type="component" value="Unassembled WGS sequence"/>
</dbReference>
<evidence type="ECO:0000256" key="1">
    <source>
        <dbReference type="SAM" id="MobiDB-lite"/>
    </source>
</evidence>
<dbReference type="InterPro" id="IPR007561">
    <property type="entry name" value="Cell_div_SepF/SepF-rel"/>
</dbReference>